<dbReference type="AlphaFoldDB" id="A0A9P1GA75"/>
<comment type="caution">
    <text evidence="2">The sequence shown here is derived from an EMBL/GenBank/DDBJ whole genome shotgun (WGS) entry which is preliminary data.</text>
</comment>
<proteinExistence type="predicted"/>
<reference evidence="2" key="1">
    <citation type="submission" date="2022-10" db="EMBL/GenBank/DDBJ databases">
        <authorList>
            <person name="Chen Y."/>
            <person name="Dougan E. K."/>
            <person name="Chan C."/>
            <person name="Rhodes N."/>
            <person name="Thang M."/>
        </authorList>
    </citation>
    <scope>NUCLEOTIDE SEQUENCE</scope>
</reference>
<dbReference type="Gene3D" id="2.160.20.80">
    <property type="entry name" value="E3 ubiquitin-protein ligase SopA"/>
    <property type="match status" value="1"/>
</dbReference>
<accession>A0A9P1GA75</accession>
<dbReference type="InterPro" id="IPR001646">
    <property type="entry name" value="5peptide_repeat"/>
</dbReference>
<dbReference type="OrthoDB" id="9989223at2759"/>
<dbReference type="Pfam" id="PF00805">
    <property type="entry name" value="Pentapeptide"/>
    <property type="match status" value="1"/>
</dbReference>
<dbReference type="PANTHER" id="PTHR47485:SF1">
    <property type="entry name" value="THYLAKOID LUMENAL 17.4 KDA PROTEIN, CHLOROPLASTIC"/>
    <property type="match status" value="1"/>
</dbReference>
<name>A0A9P1GA75_9DINO</name>
<dbReference type="EMBL" id="CAMXCT030003176">
    <property type="protein sequence ID" value="CAL4790174.1"/>
    <property type="molecule type" value="Genomic_DNA"/>
</dbReference>
<protein>
    <submittedName>
        <fullName evidence="3">Thylakoid lumenal protein, chloroplastic</fullName>
    </submittedName>
</protein>
<dbReference type="EMBL" id="CAMXCT020003176">
    <property type="protein sequence ID" value="CAL1156237.1"/>
    <property type="molecule type" value="Genomic_DNA"/>
</dbReference>
<sequence length="249" mass="26915">MSPGNGTMDARRQMRRSFRLLAAAVAALAFRSLAFLPVFGGDHGVSETQSGRRQALLTVGLLGLSLQAGEANAYMSRRIAYPPINKEDPDRCKWRTSNIAQANAQREKLQDLRECKMAGTNANDKDIAGALMTKGDFTKVTFKNGIMTKVVAQDSNFEGADFTNAVADRVEFKNSNFKGAIFKNALLTSSDFEGVNVENADFTDAFLDIQSVKILCSNPTMKGKNPVTGADTYLSAGCDIADAGSYTSR</sequence>
<dbReference type="PANTHER" id="PTHR47485">
    <property type="entry name" value="THYLAKOID LUMENAL 17.4 KDA PROTEIN, CHLOROPLASTIC"/>
    <property type="match status" value="1"/>
</dbReference>
<evidence type="ECO:0000313" key="3">
    <source>
        <dbReference type="EMBL" id="CAL4790174.1"/>
    </source>
</evidence>
<dbReference type="SUPFAM" id="SSF141571">
    <property type="entry name" value="Pentapeptide repeat-like"/>
    <property type="match status" value="1"/>
</dbReference>
<gene>
    <name evidence="2" type="ORF">C1SCF055_LOCUS28778</name>
</gene>
<keyword evidence="4" id="KW-1185">Reference proteome</keyword>
<reference evidence="3 4" key="2">
    <citation type="submission" date="2024-05" db="EMBL/GenBank/DDBJ databases">
        <authorList>
            <person name="Chen Y."/>
            <person name="Shah S."/>
            <person name="Dougan E. K."/>
            <person name="Thang M."/>
            <person name="Chan C."/>
        </authorList>
    </citation>
    <scope>NUCLEOTIDE SEQUENCE [LARGE SCALE GENOMIC DNA]</scope>
</reference>
<keyword evidence="1" id="KW-0677">Repeat</keyword>
<dbReference type="EMBL" id="CAMXCT010003176">
    <property type="protein sequence ID" value="CAI4002862.1"/>
    <property type="molecule type" value="Genomic_DNA"/>
</dbReference>
<evidence type="ECO:0000313" key="2">
    <source>
        <dbReference type="EMBL" id="CAI4002862.1"/>
    </source>
</evidence>
<evidence type="ECO:0000313" key="4">
    <source>
        <dbReference type="Proteomes" id="UP001152797"/>
    </source>
</evidence>
<dbReference type="Proteomes" id="UP001152797">
    <property type="component" value="Unassembled WGS sequence"/>
</dbReference>
<evidence type="ECO:0000256" key="1">
    <source>
        <dbReference type="ARBA" id="ARBA00022737"/>
    </source>
</evidence>
<organism evidence="2">
    <name type="scientific">Cladocopium goreaui</name>
    <dbReference type="NCBI Taxonomy" id="2562237"/>
    <lineage>
        <taxon>Eukaryota</taxon>
        <taxon>Sar</taxon>
        <taxon>Alveolata</taxon>
        <taxon>Dinophyceae</taxon>
        <taxon>Suessiales</taxon>
        <taxon>Symbiodiniaceae</taxon>
        <taxon>Cladocopium</taxon>
    </lineage>
</organism>